<keyword evidence="6 13" id="KW-0234">DNA repair</keyword>
<dbReference type="EMBL" id="FNRM01000002">
    <property type="protein sequence ID" value="SEA26439.1"/>
    <property type="molecule type" value="Genomic_DNA"/>
</dbReference>
<dbReference type="Gene3D" id="4.10.860.10">
    <property type="entry name" value="UVR domain"/>
    <property type="match status" value="1"/>
</dbReference>
<evidence type="ECO:0000256" key="4">
    <source>
        <dbReference type="ARBA" id="ARBA00022769"/>
    </source>
</evidence>
<dbReference type="AlphaFoldDB" id="A0A1H3ZRW1"/>
<comment type="function">
    <text evidence="8 13">The UvrABC repair system catalyzes the recognition and processing of DNA lesions. UvrC both incises the 5' and 3' sides of the lesion. The N-terminal half is responsible for the 3' incision and the C-terminal half is responsible for the 5' incision.</text>
</comment>
<dbReference type="SUPFAM" id="SSF46600">
    <property type="entry name" value="C-terminal UvrC-binding domain of UvrB"/>
    <property type="match status" value="1"/>
</dbReference>
<keyword evidence="3 13" id="KW-0227">DNA damage</keyword>
<name>A0A1H3ZRW1_ALKAM</name>
<dbReference type="Gene3D" id="3.30.420.340">
    <property type="entry name" value="UvrC, RNAse H endonuclease domain"/>
    <property type="match status" value="1"/>
</dbReference>
<protein>
    <recommendedName>
        <fullName evidence="11 13">UvrABC system protein C</fullName>
        <shortName evidence="13">Protein UvrC</shortName>
    </recommendedName>
    <alternativeName>
        <fullName evidence="12 13">Excinuclease ABC subunit C</fullName>
    </alternativeName>
</protein>
<dbReference type="SUPFAM" id="SSF82771">
    <property type="entry name" value="GIY-YIG endonuclease"/>
    <property type="match status" value="1"/>
</dbReference>
<dbReference type="InterPro" id="IPR000305">
    <property type="entry name" value="GIY-YIG_endonuc"/>
</dbReference>
<evidence type="ECO:0000313" key="18">
    <source>
        <dbReference type="Proteomes" id="UP000198773"/>
    </source>
</evidence>
<gene>
    <name evidence="13" type="primary">uvrC</name>
    <name evidence="17" type="ORF">SAMN04488051_102331</name>
</gene>
<evidence type="ECO:0000256" key="5">
    <source>
        <dbReference type="ARBA" id="ARBA00022881"/>
    </source>
</evidence>
<dbReference type="STRING" id="152573.SAMN04488051_102331"/>
<dbReference type="PROSITE" id="PS50165">
    <property type="entry name" value="UVRC"/>
    <property type="match status" value="1"/>
</dbReference>
<evidence type="ECO:0000313" key="17">
    <source>
        <dbReference type="EMBL" id="SEA26439.1"/>
    </source>
</evidence>
<dbReference type="Gene3D" id="1.10.150.20">
    <property type="entry name" value="5' to 3' exonuclease, C-terminal subdomain"/>
    <property type="match status" value="1"/>
</dbReference>
<proteinExistence type="inferred from homology"/>
<dbReference type="PANTHER" id="PTHR30562">
    <property type="entry name" value="UVRC/OXIDOREDUCTASE"/>
    <property type="match status" value="1"/>
</dbReference>
<keyword evidence="4 13" id="KW-0228">DNA excision</keyword>
<keyword evidence="18" id="KW-1185">Reference proteome</keyword>
<dbReference type="PROSITE" id="PS50164">
    <property type="entry name" value="GIY_YIG"/>
    <property type="match status" value="1"/>
</dbReference>
<dbReference type="HAMAP" id="MF_00203">
    <property type="entry name" value="UvrC"/>
    <property type="match status" value="1"/>
</dbReference>
<dbReference type="InterPro" id="IPR001943">
    <property type="entry name" value="UVR_dom"/>
</dbReference>
<evidence type="ECO:0000256" key="6">
    <source>
        <dbReference type="ARBA" id="ARBA00023204"/>
    </source>
</evidence>
<evidence type="ECO:0000259" key="14">
    <source>
        <dbReference type="PROSITE" id="PS50151"/>
    </source>
</evidence>
<dbReference type="InterPro" id="IPR010994">
    <property type="entry name" value="RuvA_2-like"/>
</dbReference>
<comment type="subcellular location">
    <subcellularLocation>
        <location evidence="1 13">Cytoplasm</location>
    </subcellularLocation>
</comment>
<dbReference type="PROSITE" id="PS50151">
    <property type="entry name" value="UVR"/>
    <property type="match status" value="1"/>
</dbReference>
<evidence type="ECO:0000256" key="12">
    <source>
        <dbReference type="ARBA" id="ARBA00077138"/>
    </source>
</evidence>
<evidence type="ECO:0000259" key="15">
    <source>
        <dbReference type="PROSITE" id="PS50164"/>
    </source>
</evidence>
<dbReference type="GO" id="GO:0009380">
    <property type="term" value="C:excinuclease repair complex"/>
    <property type="evidence" value="ECO:0007669"/>
    <property type="project" value="InterPro"/>
</dbReference>
<dbReference type="SMART" id="SM00465">
    <property type="entry name" value="GIYc"/>
    <property type="match status" value="1"/>
</dbReference>
<dbReference type="InterPro" id="IPR001162">
    <property type="entry name" value="UvrC_RNase_H_dom"/>
</dbReference>
<dbReference type="FunFam" id="1.10.150.20:FF:000005">
    <property type="entry name" value="UvrABC system protein C"/>
    <property type="match status" value="1"/>
</dbReference>
<evidence type="ECO:0000256" key="8">
    <source>
        <dbReference type="ARBA" id="ARBA00059452"/>
    </source>
</evidence>
<organism evidence="17 18">
    <name type="scientific">Alkalimonas amylolytica</name>
    <dbReference type="NCBI Taxonomy" id="152573"/>
    <lineage>
        <taxon>Bacteria</taxon>
        <taxon>Pseudomonadati</taxon>
        <taxon>Pseudomonadota</taxon>
        <taxon>Gammaproteobacteria</taxon>
        <taxon>Alkalimonas</taxon>
    </lineage>
</organism>
<dbReference type="InterPro" id="IPR003583">
    <property type="entry name" value="Hlx-hairpin-Hlx_DNA-bd_motif"/>
</dbReference>
<dbReference type="InterPro" id="IPR050066">
    <property type="entry name" value="UvrABC_protein_C"/>
</dbReference>
<evidence type="ECO:0000256" key="3">
    <source>
        <dbReference type="ARBA" id="ARBA00022763"/>
    </source>
</evidence>
<evidence type="ECO:0000259" key="16">
    <source>
        <dbReference type="PROSITE" id="PS50165"/>
    </source>
</evidence>
<dbReference type="Gene3D" id="3.40.1440.10">
    <property type="entry name" value="GIY-YIG endonuclease"/>
    <property type="match status" value="1"/>
</dbReference>
<evidence type="ECO:0000256" key="9">
    <source>
        <dbReference type="ARBA" id="ARBA00061531"/>
    </source>
</evidence>
<keyword evidence="5 13" id="KW-0267">Excision nuclease</keyword>
<dbReference type="FunFam" id="4.10.860.10:FF:000002">
    <property type="entry name" value="UvrABC system protein C"/>
    <property type="match status" value="1"/>
</dbReference>
<dbReference type="GO" id="GO:0003677">
    <property type="term" value="F:DNA binding"/>
    <property type="evidence" value="ECO:0007669"/>
    <property type="project" value="UniProtKB-UniRule"/>
</dbReference>
<dbReference type="InterPro" id="IPR036876">
    <property type="entry name" value="UVR_dom_sf"/>
</dbReference>
<dbReference type="Pfam" id="PF02151">
    <property type="entry name" value="UVR"/>
    <property type="match status" value="1"/>
</dbReference>
<dbReference type="Pfam" id="PF08459">
    <property type="entry name" value="UvrC_RNaseH_dom"/>
    <property type="match status" value="1"/>
</dbReference>
<feature type="domain" description="UvrC family homology region profile" evidence="16">
    <location>
        <begin position="251"/>
        <end position="477"/>
    </location>
</feature>
<dbReference type="SUPFAM" id="SSF47781">
    <property type="entry name" value="RuvA domain 2-like"/>
    <property type="match status" value="1"/>
</dbReference>
<reference evidence="17 18" key="1">
    <citation type="submission" date="2016-10" db="EMBL/GenBank/DDBJ databases">
        <authorList>
            <person name="de Groot N.N."/>
        </authorList>
    </citation>
    <scope>NUCLEOTIDE SEQUENCE [LARGE SCALE GENOMIC DNA]</scope>
    <source>
        <strain evidence="17 18">CGMCC 1.3430</strain>
    </source>
</reference>
<comment type="similarity">
    <text evidence="9 13">Belongs to the UvrC family.</text>
</comment>
<dbReference type="NCBIfam" id="NF001824">
    <property type="entry name" value="PRK00558.1-5"/>
    <property type="match status" value="1"/>
</dbReference>
<feature type="domain" description="UVR" evidence="14">
    <location>
        <begin position="201"/>
        <end position="236"/>
    </location>
</feature>
<evidence type="ECO:0000256" key="10">
    <source>
        <dbReference type="ARBA" id="ARBA00062841"/>
    </source>
</evidence>
<feature type="domain" description="GIY-YIG" evidence="15">
    <location>
        <begin position="14"/>
        <end position="92"/>
    </location>
</feature>
<dbReference type="Pfam" id="PF14520">
    <property type="entry name" value="HHH_5"/>
    <property type="match status" value="1"/>
</dbReference>
<dbReference type="SMART" id="SM00278">
    <property type="entry name" value="HhH1"/>
    <property type="match status" value="2"/>
</dbReference>
<dbReference type="Proteomes" id="UP000198773">
    <property type="component" value="Unassembled WGS sequence"/>
</dbReference>
<dbReference type="GO" id="GO:0009432">
    <property type="term" value="P:SOS response"/>
    <property type="evidence" value="ECO:0007669"/>
    <property type="project" value="UniProtKB-UniRule"/>
</dbReference>
<dbReference type="InterPro" id="IPR047296">
    <property type="entry name" value="GIY-YIG_UvrC_Cho"/>
</dbReference>
<comment type="subunit">
    <text evidence="10 13">Interacts with UvrB in an incision complex.</text>
</comment>
<dbReference type="GO" id="GO:0006289">
    <property type="term" value="P:nucleotide-excision repair"/>
    <property type="evidence" value="ECO:0007669"/>
    <property type="project" value="UniProtKB-UniRule"/>
</dbReference>
<evidence type="ECO:0000256" key="7">
    <source>
        <dbReference type="ARBA" id="ARBA00023236"/>
    </source>
</evidence>
<evidence type="ECO:0000256" key="13">
    <source>
        <dbReference type="HAMAP-Rule" id="MF_00203"/>
    </source>
</evidence>
<dbReference type="CDD" id="cd10434">
    <property type="entry name" value="GIY-YIG_UvrC_Cho"/>
    <property type="match status" value="1"/>
</dbReference>
<dbReference type="Pfam" id="PF01541">
    <property type="entry name" value="GIY-YIG"/>
    <property type="match status" value="1"/>
</dbReference>
<keyword evidence="7 13" id="KW-0742">SOS response</keyword>
<dbReference type="GO" id="GO:0005737">
    <property type="term" value="C:cytoplasm"/>
    <property type="evidence" value="ECO:0007669"/>
    <property type="project" value="UniProtKB-SubCell"/>
</dbReference>
<evidence type="ECO:0000256" key="2">
    <source>
        <dbReference type="ARBA" id="ARBA00022490"/>
    </source>
</evidence>
<sequence length="605" mass="68071">MMFDAKGFMQSVPQQPGVYRMLNAKGIVIYVGKAKNLKKRLSSYFRAQVDSIKTRALVSQIAQVELTLTHSETEALLLENNLIKAHRPKYNILLRDDKSYPYIILTDHKHPRLMSHRGARSVKGQYFGPYPNAGAVWQSLKLMQKIFPIRQCEDSYYQARTRPCLQYQLKLCSAPCVGKISDTDYQEQVRLARLFLTGKDQQIIADLVQQMEQASQELAFEKAARLRDQIQALRRVQEQQSVSGDHEEMDVIGFCFMHGVAAVHVLFIRQHKVIGSKTYFPKLPANTSEEEILPAFLMQFYLQRMGGQQVPKDIVLGKLPQGKEALQTAISELAGRKVQLNSVQRGEKARYLELANKNARIACDGKVSQSQKVRLGYQALSALFQPRAALNQMECFDISHTMGQETIASCVVFDEKGANKTLYRRYNVKGVTAGDDYAAMDFALQKRYGKLTDESLLPDLVVIDGGKGQLQRAIDFFSSANFDRLPLLMGVAKGEGRKPGLETLLIPGQPDIHLPVEHPALHLIQQIRDEAHRFAITGHRNKRGKALLKSPLEQISGIGPKRRQALLQFLGGMQGVQQASVEELSKVPGISRQQAESIYQQLHSK</sequence>
<dbReference type="Pfam" id="PF22920">
    <property type="entry name" value="UvrC_RNaseH"/>
    <property type="match status" value="1"/>
</dbReference>
<dbReference type="InterPro" id="IPR038476">
    <property type="entry name" value="UvrC_RNase_H_dom_sf"/>
</dbReference>
<dbReference type="InterPro" id="IPR004791">
    <property type="entry name" value="UvrC"/>
</dbReference>
<evidence type="ECO:0000256" key="1">
    <source>
        <dbReference type="ARBA" id="ARBA00004496"/>
    </source>
</evidence>
<accession>A0A1H3ZRW1</accession>
<dbReference type="InterPro" id="IPR035901">
    <property type="entry name" value="GIY-YIG_endonuc_sf"/>
</dbReference>
<keyword evidence="2 13" id="KW-0963">Cytoplasm</keyword>
<dbReference type="NCBIfam" id="TIGR00194">
    <property type="entry name" value="uvrC"/>
    <property type="match status" value="1"/>
</dbReference>
<dbReference type="GO" id="GO:0009381">
    <property type="term" value="F:excinuclease ABC activity"/>
    <property type="evidence" value="ECO:0007669"/>
    <property type="project" value="UniProtKB-UniRule"/>
</dbReference>
<dbReference type="FunFam" id="3.30.420.340:FF:000001">
    <property type="entry name" value="UvrABC system protein C"/>
    <property type="match status" value="1"/>
</dbReference>
<evidence type="ECO:0000256" key="11">
    <source>
        <dbReference type="ARBA" id="ARBA00067419"/>
    </source>
</evidence>
<dbReference type="PANTHER" id="PTHR30562:SF1">
    <property type="entry name" value="UVRABC SYSTEM PROTEIN C"/>
    <property type="match status" value="1"/>
</dbReference>
<dbReference type="FunFam" id="3.40.1440.10:FF:000001">
    <property type="entry name" value="UvrABC system protein C"/>
    <property type="match status" value="1"/>
</dbReference>